<dbReference type="SUPFAM" id="SSF53098">
    <property type="entry name" value="Ribonuclease H-like"/>
    <property type="match status" value="1"/>
</dbReference>
<dbReference type="GO" id="GO:0005634">
    <property type="term" value="C:nucleus"/>
    <property type="evidence" value="ECO:0007669"/>
    <property type="project" value="UniProtKB-SubCell"/>
</dbReference>
<organism evidence="2">
    <name type="scientific">Glycine max</name>
    <name type="common">Soybean</name>
    <name type="synonym">Glycine hispida</name>
    <dbReference type="NCBI Taxonomy" id="3847"/>
    <lineage>
        <taxon>Eukaryota</taxon>
        <taxon>Viridiplantae</taxon>
        <taxon>Streptophyta</taxon>
        <taxon>Embryophyta</taxon>
        <taxon>Tracheophyta</taxon>
        <taxon>Spermatophyta</taxon>
        <taxon>Magnoliopsida</taxon>
        <taxon>eudicotyledons</taxon>
        <taxon>Gunneridae</taxon>
        <taxon>Pentapetalae</taxon>
        <taxon>rosids</taxon>
        <taxon>fabids</taxon>
        <taxon>Fabales</taxon>
        <taxon>Fabaceae</taxon>
        <taxon>Papilionoideae</taxon>
        <taxon>50 kb inversion clade</taxon>
        <taxon>NPAAA clade</taxon>
        <taxon>indigoferoid/millettioid clade</taxon>
        <taxon>Phaseoleae</taxon>
        <taxon>Glycine</taxon>
        <taxon>Glycine subgen. Soja</taxon>
    </lineage>
</organism>
<gene>
    <name evidence="2" type="ORF">GLYMA_03G094600</name>
</gene>
<keyword evidence="1" id="KW-1133">Transmembrane helix</keyword>
<dbReference type="InParanoid" id="A0A0R0KGS3"/>
<keyword evidence="4" id="KW-1185">Reference proteome</keyword>
<dbReference type="STRING" id="3847.A0A0R0KGS3"/>
<accession>A0A0R0KGS3</accession>
<proteinExistence type="predicted"/>
<evidence type="ECO:0000256" key="1">
    <source>
        <dbReference type="SAM" id="Phobius"/>
    </source>
</evidence>
<evidence type="ECO:0000313" key="2">
    <source>
        <dbReference type="EMBL" id="KRH66263.1"/>
    </source>
</evidence>
<reference evidence="2" key="3">
    <citation type="submission" date="2018-07" db="EMBL/GenBank/DDBJ databases">
        <title>WGS assembly of Glycine max.</title>
        <authorList>
            <person name="Schmutz J."/>
            <person name="Cannon S."/>
            <person name="Schlueter J."/>
            <person name="Ma J."/>
            <person name="Mitros T."/>
            <person name="Nelson W."/>
            <person name="Hyten D."/>
            <person name="Song Q."/>
            <person name="Thelen J."/>
            <person name="Cheng J."/>
            <person name="Xu D."/>
            <person name="Hellsten U."/>
            <person name="May G."/>
            <person name="Yu Y."/>
            <person name="Sakurai T."/>
            <person name="Umezawa T."/>
            <person name="Bhattacharyya M."/>
            <person name="Sandhu D."/>
            <person name="Valliyodan B."/>
            <person name="Lindquist E."/>
            <person name="Peto M."/>
            <person name="Grant D."/>
            <person name="Shu S."/>
            <person name="Goodstein D."/>
            <person name="Barry K."/>
            <person name="Futrell-Griggs M."/>
            <person name="Abernathy B."/>
            <person name="Du J."/>
            <person name="Tian Z."/>
            <person name="Zhu L."/>
            <person name="Gill N."/>
            <person name="Joshi T."/>
            <person name="Libault M."/>
            <person name="Sethuraman A."/>
            <person name="Zhang X."/>
            <person name="Shinozaki K."/>
            <person name="Nguyen H."/>
            <person name="Wing R."/>
            <person name="Cregan P."/>
            <person name="Specht J."/>
            <person name="Grimwood J."/>
            <person name="Rokhsar D."/>
            <person name="Stacey G."/>
            <person name="Shoemaker R."/>
            <person name="Jackson S."/>
        </authorList>
    </citation>
    <scope>NUCLEOTIDE SEQUENCE</scope>
    <source>
        <tissue evidence="2">Callus</tissue>
    </source>
</reference>
<dbReference type="EMBL" id="CM000836">
    <property type="protein sequence ID" value="KRH66263.1"/>
    <property type="molecule type" value="Genomic_DNA"/>
</dbReference>
<reference evidence="3" key="2">
    <citation type="submission" date="2018-02" db="UniProtKB">
        <authorList>
            <consortium name="EnsemblPlants"/>
        </authorList>
    </citation>
    <scope>IDENTIFICATION</scope>
    <source>
        <strain evidence="3">Williams 82</strain>
    </source>
</reference>
<dbReference type="Proteomes" id="UP000008827">
    <property type="component" value="Chromosome 3"/>
</dbReference>
<dbReference type="InterPro" id="IPR012337">
    <property type="entry name" value="RNaseH-like_sf"/>
</dbReference>
<dbReference type="Gramene" id="KRH66263">
    <property type="protein sequence ID" value="KRH66263"/>
    <property type="gene ID" value="GLYMA_03G094600"/>
</dbReference>
<reference evidence="2 3" key="1">
    <citation type="journal article" date="2010" name="Nature">
        <title>Genome sequence of the palaeopolyploid soybean.</title>
        <authorList>
            <person name="Schmutz J."/>
            <person name="Cannon S.B."/>
            <person name="Schlueter J."/>
            <person name="Ma J."/>
            <person name="Mitros T."/>
            <person name="Nelson W."/>
            <person name="Hyten D.L."/>
            <person name="Song Q."/>
            <person name="Thelen J.J."/>
            <person name="Cheng J."/>
            <person name="Xu D."/>
            <person name="Hellsten U."/>
            <person name="May G.D."/>
            <person name="Yu Y."/>
            <person name="Sakurai T."/>
            <person name="Umezawa T."/>
            <person name="Bhattacharyya M.K."/>
            <person name="Sandhu D."/>
            <person name="Valliyodan B."/>
            <person name="Lindquist E."/>
            <person name="Peto M."/>
            <person name="Grant D."/>
            <person name="Shu S."/>
            <person name="Goodstein D."/>
            <person name="Barry K."/>
            <person name="Futrell-Griggs M."/>
            <person name="Abernathy B."/>
            <person name="Du J."/>
            <person name="Tian Z."/>
            <person name="Zhu L."/>
            <person name="Gill N."/>
            <person name="Joshi T."/>
            <person name="Libault M."/>
            <person name="Sethuraman A."/>
            <person name="Zhang X.-C."/>
            <person name="Shinozaki K."/>
            <person name="Nguyen H.T."/>
            <person name="Wing R.A."/>
            <person name="Cregan P."/>
            <person name="Specht J."/>
            <person name="Grimwood J."/>
            <person name="Rokhsar D."/>
            <person name="Stacey G."/>
            <person name="Shoemaker R.C."/>
            <person name="Jackson S.A."/>
        </authorList>
    </citation>
    <scope>NUCLEOTIDE SEQUENCE</scope>
    <source>
        <strain evidence="3">cv. Williams 82</strain>
        <tissue evidence="2">Callus</tissue>
    </source>
</reference>
<name>A0A0R0KGS3_SOYBN</name>
<dbReference type="PANTHER" id="PTHR46481">
    <property type="entry name" value="ZINC FINGER BED DOMAIN-CONTAINING PROTEIN 4"/>
    <property type="match status" value="1"/>
</dbReference>
<dbReference type="InterPro" id="IPR052035">
    <property type="entry name" value="ZnF_BED_domain_contain"/>
</dbReference>
<dbReference type="EnsemblPlants" id="KRH66263">
    <property type="protein sequence ID" value="KRH66263"/>
    <property type="gene ID" value="GLYMA_03G094600"/>
</dbReference>
<dbReference type="OMA" id="VCSSHIL"/>
<keyword evidence="1" id="KW-0812">Transmembrane</keyword>
<keyword evidence="1" id="KW-0472">Membrane</keyword>
<sequence>MNLESGFVEYVRRLRLFAMRRSPLLPKAPSKRAKFGTSLNHVHPDVSRFQILQMVSLAIDTWTSIQNVNYMCVTSHYIDEAFRLCKKILKFFLTGDHKVCSSHILNLIVCDGLKEIDSSISKIRVACKFVRSSPSRLATFKRRAEEVSVNSEAMLTLDVPTWWNSTYLMLDVVENFEQTFNHFEYVEAAYVLTLLTSEEGCPKEMDWKLARVFVSFLKVFYAATLSFSGSLHVTTNNFFKKLVTIQKCLHNWRHPLIRKMTTNTQLKFNKFGKVVRLAIFYLWLFFLIHVINLIILSFVLRKLWC</sequence>
<dbReference type="AlphaFoldDB" id="A0A0R0KGS3"/>
<protein>
    <recommendedName>
        <fullName evidence="5">hAT-like transposase RNase-H fold domain-containing protein</fullName>
    </recommendedName>
</protein>
<evidence type="ECO:0000313" key="3">
    <source>
        <dbReference type="EnsemblPlants" id="KRH66263"/>
    </source>
</evidence>
<dbReference type="GO" id="GO:0008270">
    <property type="term" value="F:zinc ion binding"/>
    <property type="evidence" value="ECO:0007669"/>
    <property type="project" value="UniProtKB-KW"/>
</dbReference>
<evidence type="ECO:0000313" key="4">
    <source>
        <dbReference type="Proteomes" id="UP000008827"/>
    </source>
</evidence>
<feature type="transmembrane region" description="Helical" evidence="1">
    <location>
        <begin position="278"/>
        <end position="300"/>
    </location>
</feature>
<dbReference type="PANTHER" id="PTHR46481:SF2">
    <property type="entry name" value="BED-TYPE DOMAIN-CONTAINING PROTEIN"/>
    <property type="match status" value="1"/>
</dbReference>
<evidence type="ECO:0008006" key="5">
    <source>
        <dbReference type="Google" id="ProtNLM"/>
    </source>
</evidence>